<protein>
    <recommendedName>
        <fullName evidence="2">aspartate kinase</fullName>
        <ecNumber evidence="2">2.7.2.4</ecNumber>
    </recommendedName>
</protein>
<reference evidence="9 10" key="1">
    <citation type="journal article" date="2016" name="Nat. Commun.">
        <title>Thousands of microbial genomes shed light on interconnected biogeochemical processes in an aquifer system.</title>
        <authorList>
            <person name="Anantharaman K."/>
            <person name="Brown C.T."/>
            <person name="Hug L.A."/>
            <person name="Sharon I."/>
            <person name="Castelle C.J."/>
            <person name="Probst A.J."/>
            <person name="Thomas B.C."/>
            <person name="Singh A."/>
            <person name="Wilkins M.J."/>
            <person name="Karaoz U."/>
            <person name="Brodie E.L."/>
            <person name="Williams K.H."/>
            <person name="Hubbard S.S."/>
            <person name="Banfield J.F."/>
        </authorList>
    </citation>
    <scope>NUCLEOTIDE SEQUENCE [LARGE SCALE GENOMIC DNA]</scope>
</reference>
<evidence type="ECO:0000259" key="8">
    <source>
        <dbReference type="PROSITE" id="PS51671"/>
    </source>
</evidence>
<comment type="similarity">
    <text evidence="1">Belongs to the aspartokinase family.</text>
</comment>
<comment type="catalytic activity">
    <reaction evidence="7">
        <text>L-aspartate + ATP = 4-phospho-L-aspartate + ADP</text>
        <dbReference type="Rhea" id="RHEA:23776"/>
        <dbReference type="ChEBI" id="CHEBI:29991"/>
        <dbReference type="ChEBI" id="CHEBI:30616"/>
        <dbReference type="ChEBI" id="CHEBI:57535"/>
        <dbReference type="ChEBI" id="CHEBI:456216"/>
        <dbReference type="EC" id="2.7.2.4"/>
    </reaction>
</comment>
<dbReference type="GO" id="GO:0005524">
    <property type="term" value="F:ATP binding"/>
    <property type="evidence" value="ECO:0007669"/>
    <property type="project" value="UniProtKB-KW"/>
</dbReference>
<feature type="domain" description="ACT" evidence="8">
    <location>
        <begin position="392"/>
        <end position="454"/>
    </location>
</feature>
<proteinExistence type="inferred from homology"/>
<keyword evidence="3" id="KW-0808">Transferase</keyword>
<dbReference type="GO" id="GO:0004072">
    <property type="term" value="F:aspartate kinase activity"/>
    <property type="evidence" value="ECO:0007669"/>
    <property type="project" value="UniProtKB-EC"/>
</dbReference>
<dbReference type="InterPro" id="IPR036393">
    <property type="entry name" value="AceGlu_kinase-like_sf"/>
</dbReference>
<evidence type="ECO:0000313" key="10">
    <source>
        <dbReference type="Proteomes" id="UP000178091"/>
    </source>
</evidence>
<dbReference type="EMBL" id="MEWW01000015">
    <property type="protein sequence ID" value="OGC84487.1"/>
    <property type="molecule type" value="Genomic_DNA"/>
</dbReference>
<evidence type="ECO:0000256" key="5">
    <source>
        <dbReference type="ARBA" id="ARBA00022777"/>
    </source>
</evidence>
<dbReference type="InterPro" id="IPR054352">
    <property type="entry name" value="ACT_Aspartokinase"/>
</dbReference>
<keyword evidence="5" id="KW-0418">Kinase</keyword>
<dbReference type="Gene3D" id="3.40.1160.10">
    <property type="entry name" value="Acetylglutamate kinase-like"/>
    <property type="match status" value="1"/>
</dbReference>
<dbReference type="FunFam" id="3.30.2130.10:FF:000001">
    <property type="entry name" value="Bifunctional aspartokinase/homoserine dehydrogenase"/>
    <property type="match status" value="1"/>
</dbReference>
<dbReference type="InterPro" id="IPR002912">
    <property type="entry name" value="ACT_dom"/>
</dbReference>
<evidence type="ECO:0000256" key="3">
    <source>
        <dbReference type="ARBA" id="ARBA00022679"/>
    </source>
</evidence>
<dbReference type="GO" id="GO:0009090">
    <property type="term" value="P:homoserine biosynthetic process"/>
    <property type="evidence" value="ECO:0007669"/>
    <property type="project" value="TreeGrafter"/>
</dbReference>
<dbReference type="PANTHER" id="PTHR21499:SF67">
    <property type="entry name" value="ASPARTOKINASE 3"/>
    <property type="match status" value="1"/>
</dbReference>
<dbReference type="SUPFAM" id="SSF53633">
    <property type="entry name" value="Carbamate kinase-like"/>
    <property type="match status" value="1"/>
</dbReference>
<dbReference type="Proteomes" id="UP000178091">
    <property type="component" value="Unassembled WGS sequence"/>
</dbReference>
<evidence type="ECO:0000313" key="9">
    <source>
        <dbReference type="EMBL" id="OGC84487.1"/>
    </source>
</evidence>
<gene>
    <name evidence="9" type="ORF">A3F55_01970</name>
</gene>
<evidence type="ECO:0000256" key="4">
    <source>
        <dbReference type="ARBA" id="ARBA00022741"/>
    </source>
</evidence>
<evidence type="ECO:0000256" key="6">
    <source>
        <dbReference type="ARBA" id="ARBA00022840"/>
    </source>
</evidence>
<accession>A0A1F4XS04</accession>
<evidence type="ECO:0000256" key="1">
    <source>
        <dbReference type="ARBA" id="ARBA00010122"/>
    </source>
</evidence>
<dbReference type="GO" id="GO:0009089">
    <property type="term" value="P:lysine biosynthetic process via diaminopimelate"/>
    <property type="evidence" value="ECO:0007669"/>
    <property type="project" value="TreeGrafter"/>
</dbReference>
<dbReference type="PROSITE" id="PS51671">
    <property type="entry name" value="ACT"/>
    <property type="match status" value="1"/>
</dbReference>
<comment type="caution">
    <text evidence="9">The sequence shown here is derived from an EMBL/GenBank/DDBJ whole genome shotgun (WGS) entry which is preliminary data.</text>
</comment>
<organism evidence="9 10">
    <name type="scientific">Candidatus Adlerbacteria bacterium RIFCSPHIGHO2_12_FULL_53_18</name>
    <dbReference type="NCBI Taxonomy" id="1797242"/>
    <lineage>
        <taxon>Bacteria</taxon>
        <taxon>Candidatus Adleribacteriota</taxon>
    </lineage>
</organism>
<sequence>MTIKVVKFGGSSLADSLQVGKAIAIVKADPTRTHVVVSAPGKRNALDTKVTDLLLGWYRLKKQGVYEEAAQLWTAICNRYFEIISGLDLGLDLRDDFAAIQDAQEAGASEDFIASRGEYLMAKIMADALDYEFVDAAKCVRFNSIKTASGHLATHDRLYNEGLTHSLVYSLMHDKRVVMPGFYGTLLDGKTIQIFPRNSSDISGAIVAAALQANVYEKFTDVPGILAADNRLVKNPRSITSATYRELGELAIDPSGVFHPEAMYPVQTAGVETHILDANNPREKGTVIYPDIRAPSLTPGTVIGIAARAGFSIITVYKVAMNREVGFVRRVLEVLEHERISFEHAPMGRDIMNVLLETSQLKDKEDYIVNRLISFCFADEVKIEDSLALISTVGRAMRDTAGVAARLFTALANHGISNRIIDQGATEMNIVVGVKESDLKPAVNAIYKEFFPSA</sequence>
<dbReference type="SUPFAM" id="SSF55021">
    <property type="entry name" value="ACT-like"/>
    <property type="match status" value="2"/>
</dbReference>
<dbReference type="Pfam" id="PF22468">
    <property type="entry name" value="ACT_9"/>
    <property type="match status" value="1"/>
</dbReference>
<evidence type="ECO:0000256" key="7">
    <source>
        <dbReference type="ARBA" id="ARBA00047872"/>
    </source>
</evidence>
<dbReference type="PANTHER" id="PTHR21499">
    <property type="entry name" value="ASPARTATE KINASE"/>
    <property type="match status" value="1"/>
</dbReference>
<name>A0A1F4XS04_9BACT</name>
<dbReference type="PROSITE" id="PS00324">
    <property type="entry name" value="ASPARTOKINASE"/>
    <property type="match status" value="1"/>
</dbReference>
<dbReference type="EC" id="2.7.2.4" evidence="2"/>
<dbReference type="Pfam" id="PF00696">
    <property type="entry name" value="AA_kinase"/>
    <property type="match status" value="1"/>
</dbReference>
<dbReference type="InterPro" id="IPR001048">
    <property type="entry name" value="Asp/Glu/Uridylate_kinase"/>
</dbReference>
<keyword evidence="4" id="KW-0547">Nucleotide-binding</keyword>
<keyword evidence="6" id="KW-0067">ATP-binding</keyword>
<dbReference type="Gene3D" id="3.30.2130.10">
    <property type="entry name" value="VC0802-like"/>
    <property type="match status" value="1"/>
</dbReference>
<dbReference type="InterPro" id="IPR018042">
    <property type="entry name" value="Aspartate_kinase_CS"/>
</dbReference>
<dbReference type="GO" id="GO:0005829">
    <property type="term" value="C:cytosol"/>
    <property type="evidence" value="ECO:0007669"/>
    <property type="project" value="TreeGrafter"/>
</dbReference>
<dbReference type="AlphaFoldDB" id="A0A1F4XS04"/>
<evidence type="ECO:0000256" key="2">
    <source>
        <dbReference type="ARBA" id="ARBA00013059"/>
    </source>
</evidence>
<dbReference type="InterPro" id="IPR045865">
    <property type="entry name" value="ACT-like_dom_sf"/>
</dbReference>